<protein>
    <submittedName>
        <fullName evidence="1">Uncharacterized protein</fullName>
    </submittedName>
</protein>
<comment type="caution">
    <text evidence="1">The sequence shown here is derived from an EMBL/GenBank/DDBJ whole genome shotgun (WGS) entry which is preliminary data.</text>
</comment>
<dbReference type="OrthoDB" id="5324692at2759"/>
<sequence length="92" mass="10171">MINLLRAEFENQNMLKMTAMQSATLVRGGASIFEIVGTDGYDHGNSVVGFGFQSSAGVDAAMWQRDADNTKWGDASHVMKIAMLEEQWKEVE</sequence>
<evidence type="ECO:0000313" key="1">
    <source>
        <dbReference type="EMBL" id="CAG8977080.1"/>
    </source>
</evidence>
<evidence type="ECO:0000313" key="2">
    <source>
        <dbReference type="Proteomes" id="UP000701801"/>
    </source>
</evidence>
<dbReference type="EMBL" id="CAJVRM010000203">
    <property type="protein sequence ID" value="CAG8977080.1"/>
    <property type="molecule type" value="Genomic_DNA"/>
</dbReference>
<keyword evidence="2" id="KW-1185">Reference proteome</keyword>
<proteinExistence type="predicted"/>
<organism evidence="1 2">
    <name type="scientific">Hymenoscyphus albidus</name>
    <dbReference type="NCBI Taxonomy" id="595503"/>
    <lineage>
        <taxon>Eukaryota</taxon>
        <taxon>Fungi</taxon>
        <taxon>Dikarya</taxon>
        <taxon>Ascomycota</taxon>
        <taxon>Pezizomycotina</taxon>
        <taxon>Leotiomycetes</taxon>
        <taxon>Helotiales</taxon>
        <taxon>Helotiaceae</taxon>
        <taxon>Hymenoscyphus</taxon>
    </lineage>
</organism>
<gene>
    <name evidence="1" type="ORF">HYALB_00005788</name>
</gene>
<reference evidence="1" key="1">
    <citation type="submission" date="2021-07" db="EMBL/GenBank/DDBJ databases">
        <authorList>
            <person name="Durling M."/>
        </authorList>
    </citation>
    <scope>NUCLEOTIDE SEQUENCE</scope>
</reference>
<accession>A0A9N9LQ01</accession>
<dbReference type="AlphaFoldDB" id="A0A9N9LQ01"/>
<dbReference type="Proteomes" id="UP000701801">
    <property type="component" value="Unassembled WGS sequence"/>
</dbReference>
<name>A0A9N9LQ01_9HELO</name>